<feature type="transmembrane region" description="Helical" evidence="6">
    <location>
        <begin position="91"/>
        <end position="112"/>
    </location>
</feature>
<evidence type="ECO:0000256" key="2">
    <source>
        <dbReference type="ARBA" id="ARBA00022692"/>
    </source>
</evidence>
<protein>
    <recommendedName>
        <fullName evidence="9">Outer spore wall protein RRT8</fullName>
    </recommendedName>
</protein>
<accession>A0A8H5FBF7</accession>
<keyword evidence="2 6" id="KW-0812">Transmembrane</keyword>
<feature type="transmembrane region" description="Helical" evidence="6">
    <location>
        <begin position="181"/>
        <end position="204"/>
    </location>
</feature>
<evidence type="ECO:0008006" key="9">
    <source>
        <dbReference type="Google" id="ProtNLM"/>
    </source>
</evidence>
<evidence type="ECO:0000256" key="3">
    <source>
        <dbReference type="ARBA" id="ARBA00022989"/>
    </source>
</evidence>
<dbReference type="PANTHER" id="PTHR34292">
    <property type="entry name" value="OUTER SPORE WALL PROTEIN LDS1"/>
    <property type="match status" value="1"/>
</dbReference>
<dbReference type="OrthoDB" id="2107885at2759"/>
<sequence>MIRRIVLDTNSHNTSLPMEALKATLVDHLRESATLARDATLSRAWSYPVLGVTYLISHPALYKAVAPVVVKAIGTSIGITAALFFFTYLPQVAFCALFSGPFAFLTAAVMVLGESYLAVSLVSKAFFLGAAQDRIFDAVLVQQGNQTLVEKGRLISSNSSGFKVIGKSITKPLNRLSSDNILRYIISLPLNSIPAVGTVLFLLYNGTKAGPGYHARYFQLKGYDKRTREEFVEKRKGEYAAFGSIAVALNLIPVVGLLFNVTSTVGAALWANKMEKRKDTAAASGRKVDRVGESAEDMKTQDQVPVQL</sequence>
<dbReference type="EMBL" id="JAACJJ010000001">
    <property type="protein sequence ID" value="KAF5330820.1"/>
    <property type="molecule type" value="Genomic_DNA"/>
</dbReference>
<dbReference type="Pfam" id="PF07264">
    <property type="entry name" value="EI24"/>
    <property type="match status" value="1"/>
</dbReference>
<feature type="transmembrane region" description="Helical" evidence="6">
    <location>
        <begin position="64"/>
        <end position="85"/>
    </location>
</feature>
<dbReference type="Proteomes" id="UP000567179">
    <property type="component" value="Unassembled WGS sequence"/>
</dbReference>
<dbReference type="AlphaFoldDB" id="A0A8H5FBF7"/>
<dbReference type="InterPro" id="IPR052786">
    <property type="entry name" value="Spore_wall_assembly"/>
</dbReference>
<reference evidence="7 8" key="1">
    <citation type="journal article" date="2020" name="ISME J.">
        <title>Uncovering the hidden diversity of litter-decomposition mechanisms in mushroom-forming fungi.</title>
        <authorList>
            <person name="Floudas D."/>
            <person name="Bentzer J."/>
            <person name="Ahren D."/>
            <person name="Johansson T."/>
            <person name="Persson P."/>
            <person name="Tunlid A."/>
        </authorList>
    </citation>
    <scope>NUCLEOTIDE SEQUENCE [LARGE SCALE GENOMIC DNA]</scope>
    <source>
        <strain evidence="7 8">CBS 101986</strain>
    </source>
</reference>
<feature type="region of interest" description="Disordered" evidence="5">
    <location>
        <begin position="281"/>
        <end position="308"/>
    </location>
</feature>
<evidence type="ECO:0000256" key="1">
    <source>
        <dbReference type="ARBA" id="ARBA00004141"/>
    </source>
</evidence>
<dbReference type="PANTHER" id="PTHR34292:SF2">
    <property type="entry name" value="OUTER SPORE WALL PROTEIN LDS1"/>
    <property type="match status" value="1"/>
</dbReference>
<feature type="transmembrane region" description="Helical" evidence="6">
    <location>
        <begin position="239"/>
        <end position="270"/>
    </location>
</feature>
<evidence type="ECO:0000256" key="4">
    <source>
        <dbReference type="ARBA" id="ARBA00023136"/>
    </source>
</evidence>
<evidence type="ECO:0000313" key="7">
    <source>
        <dbReference type="EMBL" id="KAF5330820.1"/>
    </source>
</evidence>
<feature type="compositionally biased region" description="Basic and acidic residues" evidence="5">
    <location>
        <begin position="281"/>
        <end position="300"/>
    </location>
</feature>
<keyword evidence="8" id="KW-1185">Reference proteome</keyword>
<evidence type="ECO:0000313" key="8">
    <source>
        <dbReference type="Proteomes" id="UP000567179"/>
    </source>
</evidence>
<evidence type="ECO:0000256" key="5">
    <source>
        <dbReference type="SAM" id="MobiDB-lite"/>
    </source>
</evidence>
<keyword evidence="4 6" id="KW-0472">Membrane</keyword>
<keyword evidence="3 6" id="KW-1133">Transmembrane helix</keyword>
<dbReference type="InterPro" id="IPR059112">
    <property type="entry name" value="CysZ/EI24"/>
</dbReference>
<comment type="subcellular location">
    <subcellularLocation>
        <location evidence="1">Membrane</location>
        <topology evidence="1">Multi-pass membrane protein</topology>
    </subcellularLocation>
</comment>
<comment type="caution">
    <text evidence="7">The sequence shown here is derived from an EMBL/GenBank/DDBJ whole genome shotgun (WGS) entry which is preliminary data.</text>
</comment>
<gene>
    <name evidence="7" type="ORF">D9619_005679</name>
</gene>
<organism evidence="7 8">
    <name type="scientific">Psilocybe cf. subviscida</name>
    <dbReference type="NCBI Taxonomy" id="2480587"/>
    <lineage>
        <taxon>Eukaryota</taxon>
        <taxon>Fungi</taxon>
        <taxon>Dikarya</taxon>
        <taxon>Basidiomycota</taxon>
        <taxon>Agaricomycotina</taxon>
        <taxon>Agaricomycetes</taxon>
        <taxon>Agaricomycetidae</taxon>
        <taxon>Agaricales</taxon>
        <taxon>Agaricineae</taxon>
        <taxon>Strophariaceae</taxon>
        <taxon>Psilocybe</taxon>
    </lineage>
</organism>
<name>A0A8H5FBF7_9AGAR</name>
<proteinExistence type="predicted"/>
<evidence type="ECO:0000256" key="6">
    <source>
        <dbReference type="SAM" id="Phobius"/>
    </source>
</evidence>